<dbReference type="EMBL" id="NOUV01000014">
    <property type="protein sequence ID" value="PDX86567.1"/>
    <property type="molecule type" value="Genomic_DNA"/>
</dbReference>
<organism evidence="3 4">
    <name type="scientific">Faecalibacterium prausnitzii</name>
    <dbReference type="NCBI Taxonomy" id="853"/>
    <lineage>
        <taxon>Bacteria</taxon>
        <taxon>Bacillati</taxon>
        <taxon>Bacillota</taxon>
        <taxon>Clostridia</taxon>
        <taxon>Eubacteriales</taxon>
        <taxon>Oscillospiraceae</taxon>
        <taxon>Faecalibacterium</taxon>
    </lineage>
</organism>
<dbReference type="Proteomes" id="UP000220904">
    <property type="component" value="Unassembled WGS sequence"/>
</dbReference>
<dbReference type="OrthoDB" id="9780715at2"/>
<dbReference type="NCBIfam" id="TIGR02675">
    <property type="entry name" value="tape_meas_nterm"/>
    <property type="match status" value="1"/>
</dbReference>
<gene>
    <name evidence="3" type="ORF">CHR60_07425</name>
</gene>
<name>A0A2A7B5A0_9FIRM</name>
<accession>A0A2A7B5A0</accession>
<evidence type="ECO:0000259" key="2">
    <source>
        <dbReference type="Pfam" id="PF20155"/>
    </source>
</evidence>
<dbReference type="InterPro" id="IPR013491">
    <property type="entry name" value="Tape_meas_N"/>
</dbReference>
<dbReference type="SUPFAM" id="SSF48371">
    <property type="entry name" value="ARM repeat"/>
    <property type="match status" value="1"/>
</dbReference>
<reference evidence="3 4" key="1">
    <citation type="journal article" date="2017" name="Front. Microbiol.">
        <title>New Insights into the Diversity of the Genus Faecalibacterium.</title>
        <authorList>
            <person name="Benevides L."/>
            <person name="Burman S."/>
            <person name="Martin R."/>
            <person name="Robert V."/>
            <person name="Thomas M."/>
            <person name="Miquel S."/>
            <person name="Chain F."/>
            <person name="Sokol H."/>
            <person name="Bermudez-Humaran L.G."/>
            <person name="Morrison M."/>
            <person name="Langella P."/>
            <person name="Azevedo V.A."/>
            <person name="Chatel J.M."/>
            <person name="Soares S."/>
        </authorList>
    </citation>
    <scope>NUCLEOTIDE SEQUENCE [LARGE SCALE GENOMIC DNA]</scope>
    <source>
        <strain evidence="3 4">AHMP21</strain>
    </source>
</reference>
<dbReference type="Pfam" id="PF20155">
    <property type="entry name" value="TMP_3"/>
    <property type="match status" value="1"/>
</dbReference>
<proteinExistence type="predicted"/>
<evidence type="ECO:0000313" key="4">
    <source>
        <dbReference type="Proteomes" id="UP000220904"/>
    </source>
</evidence>
<feature type="domain" description="Tape measure protein N-terminal" evidence="2">
    <location>
        <begin position="56"/>
        <end position="239"/>
    </location>
</feature>
<evidence type="ECO:0000256" key="1">
    <source>
        <dbReference type="SAM" id="MobiDB-lite"/>
    </source>
</evidence>
<feature type="region of interest" description="Disordered" evidence="1">
    <location>
        <begin position="520"/>
        <end position="647"/>
    </location>
</feature>
<protein>
    <recommendedName>
        <fullName evidence="2">Tape measure protein N-terminal domain-containing protein</fullName>
    </recommendedName>
</protein>
<dbReference type="RefSeq" id="WP_097792439.1">
    <property type="nucleotide sequence ID" value="NZ_NOUV01000014.1"/>
</dbReference>
<comment type="caution">
    <text evidence="3">The sequence shown here is derived from an EMBL/GenBank/DDBJ whole genome shotgun (WGS) entry which is preliminary data.</text>
</comment>
<dbReference type="InterPro" id="IPR016024">
    <property type="entry name" value="ARM-type_fold"/>
</dbReference>
<feature type="compositionally biased region" description="Polar residues" evidence="1">
    <location>
        <begin position="627"/>
        <end position="647"/>
    </location>
</feature>
<sequence>MAQSTVLNEFFNIISFKTDQASLAQAQSAITSFKSLATKVLGTLGVGLSLSWVKNITEEFSGINDAIRGATEGLGEQSEIQKKILDSAQECRESYGKMAGYVDDLVVKNKTLFPIDDAVKFTSLVEKLEKGSGKSNNIGTTMGLLSKAMSAGNVDKNTFSQLYEKAPEVAELIEKSAGKSKTQLEAMAKAGTLSAATVKKAILDAEDDIQRKFGEVDLSITDAITHIRNSWGFWLEDIDSTNKITDKLSRLIIDFSDKLLSGAKKVKSWMDDIANKLGGYDKLLKLVAMSAAALFIALNADKITGFLSGILKLLGGINRETILAAAKWLALFLIIEDIWTFLQGGDSVIGRLLKDAGVDVDYLRETILNFFQDIRDFGENAISKISAFWNDHKEQAQAVFDFLWTGFSDLLHDFLLLVTHISDLISGIITGFQTGDWTQFLNALKQLGLDFVDSLIGIFENLKSLATIIFKKLPQPLQDAFQSVWDWLNGFFGWFGEKIQWIKGLWGDVKSFFLGTGSSTDEDDFGGSSGGTVNEKSDASENNEKPDNKSNFSEEKTGRKSDNSGKTEKSEEKSSSHRSEKSGDRSDPQKQEKNKDKSGNKSDSQNHERAKDKSGSYRLGKTAKSKAVSSNTDRAGSSSSNNKNVPYLNRQNGVALMKNQAWTGGTGVTVKTIKSSPVNNNTKNVSVRQENNQKYTFHVDSTTAADKLRSEVSTQSTQSADGLARMINYGR</sequence>
<dbReference type="AlphaFoldDB" id="A0A2A7B5A0"/>
<evidence type="ECO:0000313" key="3">
    <source>
        <dbReference type="EMBL" id="PDX86567.1"/>
    </source>
</evidence>
<feature type="compositionally biased region" description="Basic and acidic residues" evidence="1">
    <location>
        <begin position="535"/>
        <end position="615"/>
    </location>
</feature>